<keyword evidence="1" id="KW-1015">Disulfide bond</keyword>
<name>A0A7L0DQT8_9CHAR</name>
<reference evidence="4 5" key="1">
    <citation type="submission" date="2019-09" db="EMBL/GenBank/DDBJ databases">
        <title>Bird 10,000 Genomes (B10K) Project - Family phase.</title>
        <authorList>
            <person name="Zhang G."/>
        </authorList>
    </citation>
    <scope>NUCLEOTIDE SEQUENCE [LARGE SCALE GENOMIC DNA]</scope>
    <source>
        <strain evidence="4">B10K-DU-006-20</strain>
        <tissue evidence="4">Mixed tissue sample</tissue>
    </source>
</reference>
<dbReference type="Proteomes" id="UP000545435">
    <property type="component" value="Unassembled WGS sequence"/>
</dbReference>
<accession>A0A7L0DQT8</accession>
<evidence type="ECO:0000256" key="1">
    <source>
        <dbReference type="ARBA" id="ARBA00023157"/>
    </source>
</evidence>
<organism evidence="4 5">
    <name type="scientific">Rostratula benghalensis</name>
    <name type="common">greater painted-snipe</name>
    <dbReference type="NCBI Taxonomy" id="118793"/>
    <lineage>
        <taxon>Eukaryota</taxon>
        <taxon>Metazoa</taxon>
        <taxon>Chordata</taxon>
        <taxon>Craniata</taxon>
        <taxon>Vertebrata</taxon>
        <taxon>Euteleostomi</taxon>
        <taxon>Archelosauria</taxon>
        <taxon>Archosauria</taxon>
        <taxon>Dinosauria</taxon>
        <taxon>Saurischia</taxon>
        <taxon>Theropoda</taxon>
        <taxon>Coelurosauria</taxon>
        <taxon>Aves</taxon>
        <taxon>Neognathae</taxon>
        <taxon>Neoaves</taxon>
        <taxon>Charadriiformes</taxon>
        <taxon>Rostratulidae</taxon>
        <taxon>Rostratula</taxon>
    </lineage>
</organism>
<feature type="non-terminal residue" evidence="4">
    <location>
        <position position="1"/>
    </location>
</feature>
<dbReference type="InterPro" id="IPR009003">
    <property type="entry name" value="Peptidase_S1_PA"/>
</dbReference>
<dbReference type="GO" id="GO:0006508">
    <property type="term" value="P:proteolysis"/>
    <property type="evidence" value="ECO:0007669"/>
    <property type="project" value="InterPro"/>
</dbReference>
<evidence type="ECO:0000256" key="2">
    <source>
        <dbReference type="ARBA" id="ARBA00024195"/>
    </source>
</evidence>
<dbReference type="InterPro" id="IPR043504">
    <property type="entry name" value="Peptidase_S1_PA_chymotrypsin"/>
</dbReference>
<evidence type="ECO:0000313" key="5">
    <source>
        <dbReference type="Proteomes" id="UP000545435"/>
    </source>
</evidence>
<comment type="similarity">
    <text evidence="2">Belongs to the peptidase S1 family. CLIP subfamily.</text>
</comment>
<keyword evidence="5" id="KW-1185">Reference proteome</keyword>
<dbReference type="SUPFAM" id="SSF50494">
    <property type="entry name" value="Trypsin-like serine proteases"/>
    <property type="match status" value="1"/>
</dbReference>
<sequence>ERAVAEVVIHEGYQRVEGGHDLALVRLETPVALGPRVGTICLPRPRHPFAFGTPCWVTGWGNVAENGGGPGGMGHWGLCWGVLGLHGEVLDHWGL</sequence>
<proteinExistence type="inferred from homology"/>
<feature type="non-terminal residue" evidence="4">
    <location>
        <position position="95"/>
    </location>
</feature>
<feature type="domain" description="Peptidase S1" evidence="3">
    <location>
        <begin position="3"/>
        <end position="67"/>
    </location>
</feature>
<dbReference type="EMBL" id="VXAI01002618">
    <property type="protein sequence ID" value="NXJ73094.1"/>
    <property type="molecule type" value="Genomic_DNA"/>
</dbReference>
<dbReference type="AlphaFoldDB" id="A0A7L0DQT8"/>
<dbReference type="InterPro" id="IPR001254">
    <property type="entry name" value="Trypsin_dom"/>
</dbReference>
<gene>
    <name evidence="4" type="primary">Prss36</name>
    <name evidence="4" type="ORF">ROSBEN_R15778</name>
</gene>
<dbReference type="Pfam" id="PF00089">
    <property type="entry name" value="Trypsin"/>
    <property type="match status" value="1"/>
</dbReference>
<dbReference type="Gene3D" id="2.40.10.10">
    <property type="entry name" value="Trypsin-like serine proteases"/>
    <property type="match status" value="1"/>
</dbReference>
<protein>
    <submittedName>
        <fullName evidence="4">POLS2 protein</fullName>
    </submittedName>
</protein>
<dbReference type="PANTHER" id="PTHR24256">
    <property type="entry name" value="TRYPTASE-RELATED"/>
    <property type="match status" value="1"/>
</dbReference>
<dbReference type="InterPro" id="IPR051487">
    <property type="entry name" value="Ser/Thr_Proteases_Immune/Dev"/>
</dbReference>
<comment type="caution">
    <text evidence="4">The sequence shown here is derived from an EMBL/GenBank/DDBJ whole genome shotgun (WGS) entry which is preliminary data.</text>
</comment>
<dbReference type="GO" id="GO:0004252">
    <property type="term" value="F:serine-type endopeptidase activity"/>
    <property type="evidence" value="ECO:0007669"/>
    <property type="project" value="InterPro"/>
</dbReference>
<evidence type="ECO:0000259" key="3">
    <source>
        <dbReference type="Pfam" id="PF00089"/>
    </source>
</evidence>
<evidence type="ECO:0000313" key="4">
    <source>
        <dbReference type="EMBL" id="NXJ73094.1"/>
    </source>
</evidence>